<accession>A0AAU9F4G8</accession>
<feature type="compositionally biased region" description="Polar residues" evidence="9">
    <location>
        <begin position="399"/>
        <end position="420"/>
    </location>
</feature>
<evidence type="ECO:0000256" key="1">
    <source>
        <dbReference type="ARBA" id="ARBA00001936"/>
    </source>
</evidence>
<evidence type="ECO:0000256" key="9">
    <source>
        <dbReference type="SAM" id="MobiDB-lite"/>
    </source>
</evidence>
<evidence type="ECO:0000256" key="6">
    <source>
        <dbReference type="ARBA" id="ARBA00022723"/>
    </source>
</evidence>
<evidence type="ECO:0000313" key="13">
    <source>
        <dbReference type="Proteomes" id="UP001500889"/>
    </source>
</evidence>
<comment type="subcellular location">
    <subcellularLocation>
        <location evidence="3">Cytoplasm</location>
    </subcellularLocation>
</comment>
<dbReference type="SUPFAM" id="SSF81301">
    <property type="entry name" value="Nucleotidyltransferase"/>
    <property type="match status" value="1"/>
</dbReference>
<dbReference type="PANTHER" id="PTHR12271">
    <property type="entry name" value="POLY A POLYMERASE CID PAP -RELATED"/>
    <property type="match status" value="1"/>
</dbReference>
<dbReference type="EMBL" id="AP029263">
    <property type="protein sequence ID" value="BFF91834.1"/>
    <property type="molecule type" value="Genomic_DNA"/>
</dbReference>
<keyword evidence="5" id="KW-0808">Transferase</keyword>
<feature type="compositionally biased region" description="Low complexity" evidence="9">
    <location>
        <begin position="1235"/>
        <end position="1244"/>
    </location>
</feature>
<dbReference type="GO" id="GO:0046872">
    <property type="term" value="F:metal ion binding"/>
    <property type="evidence" value="ECO:0007669"/>
    <property type="project" value="UniProtKB-KW"/>
</dbReference>
<feature type="compositionally biased region" description="Low complexity" evidence="9">
    <location>
        <begin position="520"/>
        <end position="547"/>
    </location>
</feature>
<feature type="domain" description="Poly(A) RNA polymerase mitochondrial-like central palm" evidence="11">
    <location>
        <begin position="853"/>
        <end position="991"/>
    </location>
</feature>
<feature type="compositionally biased region" description="Low complexity" evidence="9">
    <location>
        <begin position="195"/>
        <end position="204"/>
    </location>
</feature>
<feature type="region of interest" description="Disordered" evidence="9">
    <location>
        <begin position="51"/>
        <end position="110"/>
    </location>
</feature>
<feature type="region of interest" description="Disordered" evidence="9">
    <location>
        <begin position="399"/>
        <end position="574"/>
    </location>
</feature>
<feature type="compositionally biased region" description="Low complexity" evidence="9">
    <location>
        <begin position="308"/>
        <end position="334"/>
    </location>
</feature>
<feature type="compositionally biased region" description="Low complexity" evidence="9">
    <location>
        <begin position="427"/>
        <end position="442"/>
    </location>
</feature>
<reference evidence="12 13" key="1">
    <citation type="submission" date="2024-02" db="EMBL/GenBank/DDBJ databases">
        <title>A chromosome-level genome assembly of Drosophila madeirensis, a fruit fly species endemic to Madeira island.</title>
        <authorList>
            <person name="Tomihara K."/>
            <person name="Llopart A."/>
            <person name="Yamamoto D."/>
        </authorList>
    </citation>
    <scope>NUCLEOTIDE SEQUENCE [LARGE SCALE GENOMIC DNA]</scope>
    <source>
        <strain evidence="12 13">RF1</strain>
    </source>
</reference>
<dbReference type="GO" id="GO:0005737">
    <property type="term" value="C:cytoplasm"/>
    <property type="evidence" value="ECO:0007669"/>
    <property type="project" value="UniProtKB-SubCell"/>
</dbReference>
<evidence type="ECO:0000256" key="7">
    <source>
        <dbReference type="ARBA" id="ARBA00022842"/>
    </source>
</evidence>
<dbReference type="Pfam" id="PF22600">
    <property type="entry name" value="MTPAP-like_central"/>
    <property type="match status" value="1"/>
</dbReference>
<dbReference type="Gene3D" id="3.30.460.10">
    <property type="entry name" value="Beta Polymerase, domain 2"/>
    <property type="match status" value="1"/>
</dbReference>
<dbReference type="Gene3D" id="1.10.1410.10">
    <property type="match status" value="1"/>
</dbReference>
<dbReference type="Pfam" id="PF03828">
    <property type="entry name" value="PAP_assoc"/>
    <property type="match status" value="1"/>
</dbReference>
<proteinExistence type="inferred from homology"/>
<dbReference type="CDD" id="cd05402">
    <property type="entry name" value="NT_PAP_TUTase"/>
    <property type="match status" value="1"/>
</dbReference>
<dbReference type="SUPFAM" id="SSF81631">
    <property type="entry name" value="PAP/OAS1 substrate-binding domain"/>
    <property type="match status" value="1"/>
</dbReference>
<dbReference type="Proteomes" id="UP001500889">
    <property type="component" value="Chromosome O"/>
</dbReference>
<evidence type="ECO:0000256" key="8">
    <source>
        <dbReference type="ARBA" id="ARBA00038491"/>
    </source>
</evidence>
<feature type="compositionally biased region" description="Polar residues" evidence="9">
    <location>
        <begin position="182"/>
        <end position="194"/>
    </location>
</feature>
<dbReference type="PANTHER" id="PTHR12271:SF40">
    <property type="entry name" value="POLY(A) RNA POLYMERASE GLD2"/>
    <property type="match status" value="1"/>
</dbReference>
<organism evidence="12 13">
    <name type="scientific">Drosophila madeirensis</name>
    <name type="common">Fruit fly</name>
    <dbReference type="NCBI Taxonomy" id="30013"/>
    <lineage>
        <taxon>Eukaryota</taxon>
        <taxon>Metazoa</taxon>
        <taxon>Ecdysozoa</taxon>
        <taxon>Arthropoda</taxon>
        <taxon>Hexapoda</taxon>
        <taxon>Insecta</taxon>
        <taxon>Pterygota</taxon>
        <taxon>Neoptera</taxon>
        <taxon>Endopterygota</taxon>
        <taxon>Diptera</taxon>
        <taxon>Brachycera</taxon>
        <taxon>Muscomorpha</taxon>
        <taxon>Ephydroidea</taxon>
        <taxon>Drosophilidae</taxon>
        <taxon>Drosophila</taxon>
        <taxon>Sophophora</taxon>
    </lineage>
</organism>
<keyword evidence="6" id="KW-0479">Metal-binding</keyword>
<dbReference type="AlphaFoldDB" id="A0AAU9F4G8"/>
<evidence type="ECO:0000256" key="4">
    <source>
        <dbReference type="ARBA" id="ARBA00022490"/>
    </source>
</evidence>
<feature type="compositionally biased region" description="Polar residues" evidence="9">
    <location>
        <begin position="548"/>
        <end position="563"/>
    </location>
</feature>
<comment type="cofactor">
    <cofactor evidence="2">
        <name>Mg(2+)</name>
        <dbReference type="ChEBI" id="CHEBI:18420"/>
    </cofactor>
</comment>
<dbReference type="GO" id="GO:0031123">
    <property type="term" value="P:RNA 3'-end processing"/>
    <property type="evidence" value="ECO:0007669"/>
    <property type="project" value="TreeGrafter"/>
</dbReference>
<gene>
    <name evidence="12" type="ORF">DMAD_10034</name>
</gene>
<evidence type="ECO:0000259" key="11">
    <source>
        <dbReference type="Pfam" id="PF22600"/>
    </source>
</evidence>
<feature type="region of interest" description="Disordered" evidence="9">
    <location>
        <begin position="158"/>
        <end position="205"/>
    </location>
</feature>
<dbReference type="InterPro" id="IPR043519">
    <property type="entry name" value="NT_sf"/>
</dbReference>
<keyword evidence="4" id="KW-0963">Cytoplasm</keyword>
<feature type="region of interest" description="Disordered" evidence="9">
    <location>
        <begin position="279"/>
        <end position="357"/>
    </location>
</feature>
<comment type="cofactor">
    <cofactor evidence="1">
        <name>Mn(2+)</name>
        <dbReference type="ChEBI" id="CHEBI:29035"/>
    </cofactor>
</comment>
<sequence>MSTVMAAKCATAGATTTLVAANSTAKSLASNGATSLGAQGEGSMVANGAEGMAEKEEDGLRSVAPNGDSGEGSRTEAAQGLSAQQVSPIPAAAVRSASSSGGPPPGMLSEDAAKRSLKDQMPKIFPRPPGGYRYSMEFLYNIGTSMVGIVLDIPTSPSITPRSMRTTPPPPPLSLSLHQDAPQLSMSPPGQAQMSSGSRYSSGGMPATVVAPPGQFMYPGYVHSAPQQRRLWHTENAVWQFDRNYPFNQGYTQPYGVPMLPMGFEQNYGGGQRVYYPNYMNHSPGGSNRMSNRHNHNSAFASNTGNSQQQQQQQQRPTQVNSFQQSLQQQHMPQGTTANQQMEVPAPGNGTAPSFENGNVNEALLRLNRAKQQRNVGSGRGQTPNAAYNQLGFHGESKTFYNSATGSGGSRFNQAHNQRSLYPPNGEDQQPLQLQPQMQDQEQIPRGAQLSRWGPKVKKNNLGKKLISNSSDSLSSSSSKSNLEQSPSLTSITKHPKRTYRSQLHYAHSDPDGGAGNNYQQQLQLQNQQQQMQQQQQQEQQKQQQQLNPSQTMRRNKHNNSYNPMEYNKPMQHQSQQPRYYQARNMEEFGYINYGQNQGGIPETQSGAGMRPLTANSLVSQAHLDTELEELWISVCPEYSTDRVQEISEHEQEQEQEQDFALDCSLEDGQSFASWAPSVESDQSEGELSDASIESYVRSITMECVATATGTELPDLSGANLVPYGDMSHLNGMDSGGVTPSVSQSNGFRFPMPSSIPEHAQFREELELLQKNGEDTEEEDRSKTPVGCSSRSTLSAFYMDATAEYLLPLDQKNRYWREFYGYTPADRFMLRCKHVEIKRPPRTVPSRTRWESLSLDIWNKFLEAQQTSSIYKTKMRLWRFIYNLAVSQYPRYGLYLVGSSISNFGSKCSDMDMCMVGCTNPNLDPRSEAVYHLQMMRSLLSGTNKFQDFNLIEARVPILRFTDCKHKVEIDINFNNSVGIRNTHLLYCYSQLEWRVRPMALAVKQWAQHHNINNAKNMTISSYSLMLMVIHFLQSGVSPPVLPCLHKMYPKKFELLDTANSGYVDMNEVMAPYESQNTQTLGELMLSFLQYYSNFEFGKYAISIRVGGLLPIELCRAATAPKNDVHQWIELCIEEPFDQTNTARSVYDPDTFERVRAIFLCSFNRLESTRNLRSIFEDYEGPTIAMRSPSVDSEFKLPSSDSNSEAISPRLLKMVDKCTTAIWGEIKEKLPLTPTSYNSSSTNTVTIEPPQMGLAPQTYRSDH</sequence>
<evidence type="ECO:0000256" key="2">
    <source>
        <dbReference type="ARBA" id="ARBA00001946"/>
    </source>
</evidence>
<feature type="region of interest" description="Disordered" evidence="9">
    <location>
        <begin position="1235"/>
        <end position="1263"/>
    </location>
</feature>
<protein>
    <submittedName>
        <fullName evidence="12">Poly(A) RNA polymerase gld-2 homolog A</fullName>
    </submittedName>
</protein>
<feature type="compositionally biased region" description="Low complexity" evidence="9">
    <location>
        <begin position="466"/>
        <end position="489"/>
    </location>
</feature>
<keyword evidence="13" id="KW-1185">Reference proteome</keyword>
<dbReference type="GO" id="GO:1990817">
    <property type="term" value="F:poly(A) RNA polymerase activity"/>
    <property type="evidence" value="ECO:0007669"/>
    <property type="project" value="UniProtKB-ARBA"/>
</dbReference>
<evidence type="ECO:0000259" key="10">
    <source>
        <dbReference type="Pfam" id="PF03828"/>
    </source>
</evidence>
<evidence type="ECO:0000256" key="5">
    <source>
        <dbReference type="ARBA" id="ARBA00022679"/>
    </source>
</evidence>
<comment type="similarity">
    <text evidence="8">Belongs to the DNA polymerase type-B-like family. GLD2 subfamily.</text>
</comment>
<evidence type="ECO:0000256" key="3">
    <source>
        <dbReference type="ARBA" id="ARBA00004496"/>
    </source>
</evidence>
<feature type="domain" description="PAP-associated" evidence="10">
    <location>
        <begin position="1080"/>
        <end position="1141"/>
    </location>
</feature>
<dbReference type="InterPro" id="IPR054708">
    <property type="entry name" value="MTPAP-like_central"/>
</dbReference>
<keyword evidence="7" id="KW-0460">Magnesium</keyword>
<name>A0AAU9F4G8_DROMD</name>
<dbReference type="InterPro" id="IPR002058">
    <property type="entry name" value="PAP_assoc"/>
</dbReference>
<evidence type="ECO:0000313" key="12">
    <source>
        <dbReference type="EMBL" id="BFF91834.1"/>
    </source>
</evidence>
<feature type="compositionally biased region" description="Low complexity" evidence="9">
    <location>
        <begin position="87"/>
        <end position="101"/>
    </location>
</feature>